<protein>
    <recommendedName>
        <fullName evidence="4">EthD domain-containing protein</fullName>
    </recommendedName>
</protein>
<dbReference type="GO" id="GO:0016491">
    <property type="term" value="F:oxidoreductase activity"/>
    <property type="evidence" value="ECO:0007669"/>
    <property type="project" value="InterPro"/>
</dbReference>
<evidence type="ECO:0000256" key="1">
    <source>
        <dbReference type="ARBA" id="ARBA00005986"/>
    </source>
</evidence>
<accession>A0A6A6JL58</accession>
<evidence type="ECO:0000313" key="2">
    <source>
        <dbReference type="EMBL" id="KAF2277321.1"/>
    </source>
</evidence>
<gene>
    <name evidence="2" type="ORF">EI97DRAFT_432196</name>
</gene>
<keyword evidence="3" id="KW-1185">Reference proteome</keyword>
<sequence length="118" mass="13351">MPSVTVVVSYPSNHPETGEPLKFDMSYYITTHLPMIEKAWAPYGLQSWHVNEFQNPCPLSGQTPPYLVQTTCYFDTLENFKLALQNGSEEAKADVEKFSNVFPAMWVGEQVKTGTLKM</sequence>
<dbReference type="InterPro" id="IPR009799">
    <property type="entry name" value="EthD_dom"/>
</dbReference>
<dbReference type="Gene3D" id="3.30.70.100">
    <property type="match status" value="1"/>
</dbReference>
<comment type="similarity">
    <text evidence="1">Belongs to the tpcK family.</text>
</comment>
<dbReference type="NCBIfam" id="TIGR02118">
    <property type="entry name" value="EthD family reductase"/>
    <property type="match status" value="1"/>
</dbReference>
<dbReference type="Proteomes" id="UP000800097">
    <property type="component" value="Unassembled WGS sequence"/>
</dbReference>
<dbReference type="OrthoDB" id="4892971at2759"/>
<dbReference type="AlphaFoldDB" id="A0A6A6JL58"/>
<proteinExistence type="inferred from homology"/>
<dbReference type="InterPro" id="IPR011008">
    <property type="entry name" value="Dimeric_a/b-barrel"/>
</dbReference>
<name>A0A6A6JL58_WESOR</name>
<dbReference type="GeneID" id="54551289"/>
<dbReference type="RefSeq" id="XP_033654860.1">
    <property type="nucleotide sequence ID" value="XM_033798114.1"/>
</dbReference>
<organism evidence="2 3">
    <name type="scientific">Westerdykella ornata</name>
    <dbReference type="NCBI Taxonomy" id="318751"/>
    <lineage>
        <taxon>Eukaryota</taxon>
        <taxon>Fungi</taxon>
        <taxon>Dikarya</taxon>
        <taxon>Ascomycota</taxon>
        <taxon>Pezizomycotina</taxon>
        <taxon>Dothideomycetes</taxon>
        <taxon>Pleosporomycetidae</taxon>
        <taxon>Pleosporales</taxon>
        <taxon>Sporormiaceae</taxon>
        <taxon>Westerdykella</taxon>
    </lineage>
</organism>
<evidence type="ECO:0000313" key="3">
    <source>
        <dbReference type="Proteomes" id="UP000800097"/>
    </source>
</evidence>
<dbReference type="SUPFAM" id="SSF54909">
    <property type="entry name" value="Dimeric alpha+beta barrel"/>
    <property type="match status" value="1"/>
</dbReference>
<dbReference type="PANTHER" id="PTHR40260">
    <property type="entry name" value="BLR8190 PROTEIN"/>
    <property type="match status" value="1"/>
</dbReference>
<reference evidence="2" key="1">
    <citation type="journal article" date="2020" name="Stud. Mycol.">
        <title>101 Dothideomycetes genomes: a test case for predicting lifestyles and emergence of pathogens.</title>
        <authorList>
            <person name="Haridas S."/>
            <person name="Albert R."/>
            <person name="Binder M."/>
            <person name="Bloem J."/>
            <person name="Labutti K."/>
            <person name="Salamov A."/>
            <person name="Andreopoulos B."/>
            <person name="Baker S."/>
            <person name="Barry K."/>
            <person name="Bills G."/>
            <person name="Bluhm B."/>
            <person name="Cannon C."/>
            <person name="Castanera R."/>
            <person name="Culley D."/>
            <person name="Daum C."/>
            <person name="Ezra D."/>
            <person name="Gonzalez J."/>
            <person name="Henrissat B."/>
            <person name="Kuo A."/>
            <person name="Liang C."/>
            <person name="Lipzen A."/>
            <person name="Lutzoni F."/>
            <person name="Magnuson J."/>
            <person name="Mondo S."/>
            <person name="Nolan M."/>
            <person name="Ohm R."/>
            <person name="Pangilinan J."/>
            <person name="Park H.-J."/>
            <person name="Ramirez L."/>
            <person name="Alfaro M."/>
            <person name="Sun H."/>
            <person name="Tritt A."/>
            <person name="Yoshinaga Y."/>
            <person name="Zwiers L.-H."/>
            <person name="Turgeon B."/>
            <person name="Goodwin S."/>
            <person name="Spatafora J."/>
            <person name="Crous P."/>
            <person name="Grigoriev I."/>
        </authorList>
    </citation>
    <scope>NUCLEOTIDE SEQUENCE</scope>
    <source>
        <strain evidence="2">CBS 379.55</strain>
    </source>
</reference>
<dbReference type="PANTHER" id="PTHR40260:SF2">
    <property type="entry name" value="BLR8190 PROTEIN"/>
    <property type="match status" value="1"/>
</dbReference>
<dbReference type="EMBL" id="ML986490">
    <property type="protein sequence ID" value="KAF2277321.1"/>
    <property type="molecule type" value="Genomic_DNA"/>
</dbReference>
<evidence type="ECO:0008006" key="4">
    <source>
        <dbReference type="Google" id="ProtNLM"/>
    </source>
</evidence>